<dbReference type="Pfam" id="PF01636">
    <property type="entry name" value="APH"/>
    <property type="match status" value="1"/>
</dbReference>
<accession>A0A2L0HB09</accession>
<organism evidence="3 4">
    <name type="scientific">Rhizobium fredii</name>
    <name type="common">Sinorhizobium fredii</name>
    <dbReference type="NCBI Taxonomy" id="380"/>
    <lineage>
        <taxon>Bacteria</taxon>
        <taxon>Pseudomonadati</taxon>
        <taxon>Pseudomonadota</taxon>
        <taxon>Alphaproteobacteria</taxon>
        <taxon>Hyphomicrobiales</taxon>
        <taxon>Rhizobiaceae</taxon>
        <taxon>Sinorhizobium/Ensifer group</taxon>
        <taxon>Sinorhizobium</taxon>
    </lineage>
</organism>
<dbReference type="AlphaFoldDB" id="A0A2L0HB09"/>
<evidence type="ECO:0000259" key="2">
    <source>
        <dbReference type="Pfam" id="PF01636"/>
    </source>
</evidence>
<dbReference type="SUPFAM" id="SSF56112">
    <property type="entry name" value="Protein kinase-like (PK-like)"/>
    <property type="match status" value="1"/>
</dbReference>
<dbReference type="Gene3D" id="3.30.200.20">
    <property type="entry name" value="Phosphorylase Kinase, domain 1"/>
    <property type="match status" value="1"/>
</dbReference>
<dbReference type="InterPro" id="IPR050249">
    <property type="entry name" value="Pseudomonas-type_ThrB"/>
</dbReference>
<dbReference type="PANTHER" id="PTHR21064:SF6">
    <property type="entry name" value="AMINOGLYCOSIDE PHOSPHOTRANSFERASE DOMAIN-CONTAINING PROTEIN"/>
    <property type="match status" value="1"/>
</dbReference>
<dbReference type="InterPro" id="IPR011009">
    <property type="entry name" value="Kinase-like_dom_sf"/>
</dbReference>
<dbReference type="PANTHER" id="PTHR21064">
    <property type="entry name" value="AMINOGLYCOSIDE PHOSPHOTRANSFERASE DOMAIN-CONTAINING PROTEIN-RELATED"/>
    <property type="match status" value="1"/>
</dbReference>
<dbReference type="InterPro" id="IPR002575">
    <property type="entry name" value="Aminoglycoside_PTrfase"/>
</dbReference>
<protein>
    <submittedName>
        <fullName evidence="3">Aminoglycoside phosphotransferase protein</fullName>
    </submittedName>
</protein>
<evidence type="ECO:0000313" key="4">
    <source>
        <dbReference type="Proteomes" id="UP000239340"/>
    </source>
</evidence>
<gene>
    <name evidence="3" type="ORF">NXT3_PA00087</name>
</gene>
<comment type="similarity">
    <text evidence="1">Belongs to the pseudomonas-type ThrB family.</text>
</comment>
<sequence length="337" mass="38009">MADIPEALAGRLSLRAKEALSHWGLSRQQPELLKYRENAVFKVALADGRPAVLRLHRPGYHSAEALVSELQWMNVLEQGGIEVPTPISTLKGDDYTALPASVDFPEQNADIVSWLSGTPLGQSGVPLSHGPEDMVRIFAAVGAKMADLHNISDAWERASALERPSWDKRGLLGDNPLWGRFWDLDALSTRDQDKLCRLRGILLSEMERINAEKLDFGLIHADLVRENVLVTASSVQFIDFDDSGYGWRLFDIATTLLRNRKEPRYREIRQAVLDGYRRNRELSDREESLLPMFMLLRSLTYIGWIGERPEFADNGARLSRYLSDAYGLADEYLGAGW</sequence>
<dbReference type="EMBL" id="CP024308">
    <property type="protein sequence ID" value="AUX78382.1"/>
    <property type="molecule type" value="Genomic_DNA"/>
</dbReference>
<dbReference type="Gene3D" id="3.90.1200.10">
    <property type="match status" value="1"/>
</dbReference>
<reference evidence="3 4" key="1">
    <citation type="submission" date="2017-10" db="EMBL/GenBank/DDBJ databases">
        <title>Analysis of the genome sequences of Rhizobium populations associated to common bean (phaseolus vulgaris).</title>
        <authorList>
            <person name="Bustos P."/>
            <person name="Santamaria R.I."/>
            <person name="Miranda-Sanchez F."/>
            <person name="Perez-Carrascal O."/>
            <person name="Juarez S."/>
            <person name="Lozano L."/>
            <person name="Martinez-Flores I."/>
            <person name="Vinuesa P."/>
            <person name="Martinez-Romero E."/>
            <person name="Cevallos M.A."/>
            <person name="Romero D."/>
            <person name="Davila G."/>
            <person name="Gonzalez V."/>
        </authorList>
    </citation>
    <scope>NUCLEOTIDE SEQUENCE [LARGE SCALE GENOMIC DNA]</scope>
    <source>
        <strain evidence="3 4">NXT3</strain>
        <plasmid evidence="4">Plasmid psfrenxt3a</plasmid>
    </source>
</reference>
<dbReference type="RefSeq" id="WP_104840112.1">
    <property type="nucleotide sequence ID" value="NZ_CP024308.1"/>
</dbReference>
<evidence type="ECO:0000256" key="1">
    <source>
        <dbReference type="ARBA" id="ARBA00038240"/>
    </source>
</evidence>
<dbReference type="GO" id="GO:0009088">
    <property type="term" value="P:threonine biosynthetic process"/>
    <property type="evidence" value="ECO:0007669"/>
    <property type="project" value="TreeGrafter"/>
</dbReference>
<keyword evidence="3" id="KW-0614">Plasmid</keyword>
<evidence type="ECO:0000313" key="3">
    <source>
        <dbReference type="EMBL" id="AUX78382.1"/>
    </source>
</evidence>
<proteinExistence type="inferred from homology"/>
<dbReference type="GO" id="GO:0004413">
    <property type="term" value="F:homoserine kinase activity"/>
    <property type="evidence" value="ECO:0007669"/>
    <property type="project" value="TreeGrafter"/>
</dbReference>
<geneLocation type="plasmid" evidence="4">
    <name>psfrenxt3a</name>
</geneLocation>
<name>A0A2L0HB09_RHIFR</name>
<keyword evidence="3" id="KW-0808">Transferase</keyword>
<feature type="domain" description="Aminoglycoside phosphotransferase" evidence="2">
    <location>
        <begin position="36"/>
        <end position="280"/>
    </location>
</feature>
<dbReference type="Proteomes" id="UP000239340">
    <property type="component" value="Plasmid pSfreNXT3a"/>
</dbReference>